<dbReference type="PANTHER" id="PTHR36151:SF3">
    <property type="entry name" value="ER-BOUND OXYGENASE MPAB_MPAB'_RUBBER OXYGENASE CATALYTIC DOMAIN-CONTAINING PROTEIN"/>
    <property type="match status" value="1"/>
</dbReference>
<dbReference type="Pfam" id="PF09995">
    <property type="entry name" value="MPAB_Lcp_cat"/>
    <property type="match status" value="1"/>
</dbReference>
<protein>
    <recommendedName>
        <fullName evidence="1">ER-bound oxygenase mpaB/mpaB'/Rubber oxygenase catalytic domain-containing protein</fullName>
    </recommendedName>
</protein>
<evidence type="ECO:0000259" key="1">
    <source>
        <dbReference type="Pfam" id="PF09995"/>
    </source>
</evidence>
<reference evidence="2 3" key="1">
    <citation type="submission" date="2016-06" db="EMBL/GenBank/DDBJ databases">
        <authorList>
            <person name="Kjaerup R.B."/>
            <person name="Dalgaard T.S."/>
            <person name="Juul-Madsen H.R."/>
        </authorList>
    </citation>
    <scope>NUCLEOTIDE SEQUENCE [LARGE SCALE GENOMIC DNA]</scope>
    <source>
        <strain evidence="2 3">1127319.6</strain>
    </source>
</reference>
<dbReference type="PANTHER" id="PTHR36151">
    <property type="entry name" value="BLR2777 PROTEIN"/>
    <property type="match status" value="1"/>
</dbReference>
<organism evidence="2 3">
    <name type="scientific">Mycolicibacterium mucogenicum</name>
    <name type="common">Mycobacterium mucogenicum</name>
    <dbReference type="NCBI Taxonomy" id="56689"/>
    <lineage>
        <taxon>Bacteria</taxon>
        <taxon>Bacillati</taxon>
        <taxon>Actinomycetota</taxon>
        <taxon>Actinomycetes</taxon>
        <taxon>Mycobacteriales</taxon>
        <taxon>Mycobacteriaceae</taxon>
        <taxon>Mycolicibacterium</taxon>
    </lineage>
</organism>
<evidence type="ECO:0000313" key="2">
    <source>
        <dbReference type="EMBL" id="OBJ36819.1"/>
    </source>
</evidence>
<evidence type="ECO:0000313" key="3">
    <source>
        <dbReference type="Proteomes" id="UP000093898"/>
    </source>
</evidence>
<dbReference type="InterPro" id="IPR018713">
    <property type="entry name" value="MPAB/Lcp_cat_dom"/>
</dbReference>
<dbReference type="OrthoDB" id="3456672at2"/>
<accession>A0A1A3GN90</accession>
<sequence length="302" mass="34086">MPECHRGVVAAGLGGSRRDAGVDPRLGPDSLTWSRFGDYRTALLIGWAGTLQVMHPVISAALVEHSDFLDNPTNRLVRSAIPITRAVYEGPVTGRAIRDEHVNIRGHYTSDGDVSADGVRYHALNPEPFFWAHATFFMMQIAPAGVFTAPLTAEEKEQLYQESRTWYAQYGMSLRGTPETFEDFMRYWDNTIETVLTRTELIDRAAPFYAGHPGPPPYPQVPGWLWNIIGPPSTRLGLWVCRALLPERARESLGWTWTASDQRRFDVFACAVRGVFTVIPRPLRLSWIARRGYRQTNRKTLA</sequence>
<name>A0A1A3GN90_MYCMU</name>
<dbReference type="AlphaFoldDB" id="A0A1A3GN90"/>
<comment type="caution">
    <text evidence="2">The sequence shown here is derived from an EMBL/GenBank/DDBJ whole genome shotgun (WGS) entry which is preliminary data.</text>
</comment>
<feature type="domain" description="ER-bound oxygenase mpaB/mpaB'/Rubber oxygenase catalytic" evidence="1">
    <location>
        <begin position="33"/>
        <end position="273"/>
    </location>
</feature>
<dbReference type="EMBL" id="LZLC01000238">
    <property type="protein sequence ID" value="OBJ36819.1"/>
    <property type="molecule type" value="Genomic_DNA"/>
</dbReference>
<proteinExistence type="predicted"/>
<gene>
    <name evidence="2" type="ORF">A5630_06260</name>
</gene>
<dbReference type="GO" id="GO:0016491">
    <property type="term" value="F:oxidoreductase activity"/>
    <property type="evidence" value="ECO:0007669"/>
    <property type="project" value="InterPro"/>
</dbReference>
<dbReference type="Proteomes" id="UP000093898">
    <property type="component" value="Unassembled WGS sequence"/>
</dbReference>